<protein>
    <submittedName>
        <fullName evidence="2">Uncharacterized protein</fullName>
    </submittedName>
</protein>
<accession>A0ABP9FQZ8</accession>
<comment type="caution">
    <text evidence="2">The sequence shown here is derived from an EMBL/GenBank/DDBJ whole genome shotgun (WGS) entry which is preliminary data.</text>
</comment>
<keyword evidence="3" id="KW-1185">Reference proteome</keyword>
<evidence type="ECO:0000313" key="3">
    <source>
        <dbReference type="Proteomes" id="UP001501436"/>
    </source>
</evidence>
<dbReference type="EMBL" id="BAABJI010000002">
    <property type="protein sequence ID" value="GAA4912513.1"/>
    <property type="molecule type" value="Genomic_DNA"/>
</dbReference>
<proteinExistence type="predicted"/>
<evidence type="ECO:0000256" key="1">
    <source>
        <dbReference type="SAM" id="MobiDB-lite"/>
    </source>
</evidence>
<feature type="region of interest" description="Disordered" evidence="1">
    <location>
        <begin position="11"/>
        <end position="31"/>
    </location>
</feature>
<reference evidence="3" key="1">
    <citation type="journal article" date="2019" name="Int. J. Syst. Evol. Microbiol.">
        <title>The Global Catalogue of Microorganisms (GCM) 10K type strain sequencing project: providing services to taxonomists for standard genome sequencing and annotation.</title>
        <authorList>
            <consortium name="The Broad Institute Genomics Platform"/>
            <consortium name="The Broad Institute Genome Sequencing Center for Infectious Disease"/>
            <person name="Wu L."/>
            <person name="Ma J."/>
        </authorList>
    </citation>
    <scope>NUCLEOTIDE SEQUENCE [LARGE SCALE GENOMIC DNA]</scope>
    <source>
        <strain evidence="3">JCM 18283</strain>
    </source>
</reference>
<sequence length="126" mass="14546">MVSFGHDAVHAGTVNNRHDNNPISGNYHHHQTALADRTPNAIQAKLANRHKQSDNHKIYIVEADEEIDESLTHNRLTDHVDFLSAAFQFYFYGNYFRYADKPLHTTVYPLISAVHKIYLSLKVFRI</sequence>
<organism evidence="2 3">
    <name type="scientific">Mucilaginibacter defluvii</name>
    <dbReference type="NCBI Taxonomy" id="1196019"/>
    <lineage>
        <taxon>Bacteria</taxon>
        <taxon>Pseudomonadati</taxon>
        <taxon>Bacteroidota</taxon>
        <taxon>Sphingobacteriia</taxon>
        <taxon>Sphingobacteriales</taxon>
        <taxon>Sphingobacteriaceae</taxon>
        <taxon>Mucilaginibacter</taxon>
    </lineage>
</organism>
<dbReference type="Proteomes" id="UP001501436">
    <property type="component" value="Unassembled WGS sequence"/>
</dbReference>
<name>A0ABP9FQZ8_9SPHI</name>
<evidence type="ECO:0000313" key="2">
    <source>
        <dbReference type="EMBL" id="GAA4912513.1"/>
    </source>
</evidence>
<gene>
    <name evidence="2" type="ORF">GCM10023313_14530</name>
</gene>